<evidence type="ECO:0000313" key="1">
    <source>
        <dbReference type="EMBL" id="KAF6158044.1"/>
    </source>
</evidence>
<dbReference type="Proteomes" id="UP000541444">
    <property type="component" value="Unassembled WGS sequence"/>
</dbReference>
<evidence type="ECO:0000313" key="2">
    <source>
        <dbReference type="Proteomes" id="UP000541444"/>
    </source>
</evidence>
<reference evidence="1 2" key="1">
    <citation type="journal article" date="2020" name="IScience">
        <title>Genome Sequencing of the Endangered Kingdonia uniflora (Circaeasteraceae, Ranunculales) Reveals Potential Mechanisms of Evolutionary Specialization.</title>
        <authorList>
            <person name="Sun Y."/>
            <person name="Deng T."/>
            <person name="Zhang A."/>
            <person name="Moore M.J."/>
            <person name="Landis J.B."/>
            <person name="Lin N."/>
            <person name="Zhang H."/>
            <person name="Zhang X."/>
            <person name="Huang J."/>
            <person name="Zhang X."/>
            <person name="Sun H."/>
            <person name="Wang H."/>
        </authorList>
    </citation>
    <scope>NUCLEOTIDE SEQUENCE [LARGE SCALE GENOMIC DNA]</scope>
    <source>
        <strain evidence="1">TB1705</strain>
        <tissue evidence="1">Leaf</tissue>
    </source>
</reference>
<accession>A0A7J7MT81</accession>
<comment type="caution">
    <text evidence="1">The sequence shown here is derived from an EMBL/GenBank/DDBJ whole genome shotgun (WGS) entry which is preliminary data.</text>
</comment>
<dbReference type="AlphaFoldDB" id="A0A7J7MT81"/>
<dbReference type="EMBL" id="JACGCM010001237">
    <property type="protein sequence ID" value="KAF6158044.1"/>
    <property type="molecule type" value="Genomic_DNA"/>
</dbReference>
<sequence length="189" mass="21428">MIKNIHRDVYLNGNTSTQQYSRCQETGNEAIAPHASQMNDANNHWNTLENAGENSDSCGVAPSEILGIDETTNTATRLRNQSFKAGESSRGPIDIVNEPPQEPFIDEHFFNDLNMDSGFEFNIDPLIHETRHYLGNMDIKCPLCHALHWLDEKLTNSSRYRPLCWDMLQARKDKITYSSTTSSSYTSIV</sequence>
<keyword evidence="2" id="KW-1185">Reference proteome</keyword>
<dbReference type="OrthoDB" id="2272314at2759"/>
<proteinExistence type="predicted"/>
<protein>
    <submittedName>
        <fullName evidence="1">Uncharacterized protein</fullName>
    </submittedName>
</protein>
<name>A0A7J7MT81_9MAGN</name>
<gene>
    <name evidence="1" type="ORF">GIB67_014838</name>
</gene>
<organism evidence="1 2">
    <name type="scientific">Kingdonia uniflora</name>
    <dbReference type="NCBI Taxonomy" id="39325"/>
    <lineage>
        <taxon>Eukaryota</taxon>
        <taxon>Viridiplantae</taxon>
        <taxon>Streptophyta</taxon>
        <taxon>Embryophyta</taxon>
        <taxon>Tracheophyta</taxon>
        <taxon>Spermatophyta</taxon>
        <taxon>Magnoliopsida</taxon>
        <taxon>Ranunculales</taxon>
        <taxon>Circaeasteraceae</taxon>
        <taxon>Kingdonia</taxon>
    </lineage>
</organism>